<sequence length="258" mass="30589">MPYTPSEVIVLFFTYSVVGWLWETIYCSIKDHQYAYRGFLFGPYCPVYGFAITTILITTYQVRDNLFLLFIVGMIVASIFEYVASLFLEKVFHMKLWDYSDLWGNLQGRIAPQISFFWGIGVILLVRFIQPIVQRVINWEEGWTHGMLALLIVVVMGTDTVMTMISVKHFHMTTKQWDQRINAFQEQLRERLKEALPEERALRRRQLEHWDQSFVDQLKEHPGKSLGWNERRIIKSFPKMKVLDAKRFNQVKQHLSNK</sequence>
<dbReference type="InterPro" id="IPR010540">
    <property type="entry name" value="CmpB_TMEM229"/>
</dbReference>
<feature type="transmembrane region" description="Helical" evidence="1">
    <location>
        <begin position="110"/>
        <end position="130"/>
    </location>
</feature>
<organism evidence="2 3">
    <name type="scientific">Limosilactobacillus antri DSM 16041</name>
    <dbReference type="NCBI Taxonomy" id="525309"/>
    <lineage>
        <taxon>Bacteria</taxon>
        <taxon>Bacillati</taxon>
        <taxon>Bacillota</taxon>
        <taxon>Bacilli</taxon>
        <taxon>Lactobacillales</taxon>
        <taxon>Lactobacillaceae</taxon>
        <taxon>Limosilactobacillus</taxon>
    </lineage>
</organism>
<proteinExistence type="predicted"/>
<accession>C8P5P5</accession>
<name>C8P5P5_9LACO</name>
<dbReference type="Proteomes" id="UP000003675">
    <property type="component" value="Unassembled WGS sequence"/>
</dbReference>
<evidence type="ECO:0000256" key="1">
    <source>
        <dbReference type="SAM" id="Phobius"/>
    </source>
</evidence>
<dbReference type="OrthoDB" id="9789229at2"/>
<reference evidence="2 3" key="1">
    <citation type="submission" date="2009-09" db="EMBL/GenBank/DDBJ databases">
        <authorList>
            <person name="Qin X."/>
            <person name="Bachman B."/>
            <person name="Battles P."/>
            <person name="Bell A."/>
            <person name="Bess C."/>
            <person name="Bickham C."/>
            <person name="Chaboub L."/>
            <person name="Chen D."/>
            <person name="Coyle M."/>
            <person name="Deiros D.R."/>
            <person name="Dinh H."/>
            <person name="Forbes L."/>
            <person name="Fowler G."/>
            <person name="Francisco L."/>
            <person name="Fu Q."/>
            <person name="Gubbala S."/>
            <person name="Hale W."/>
            <person name="Han Y."/>
            <person name="Hemphill L."/>
            <person name="Highlander S.K."/>
            <person name="Hirani K."/>
            <person name="Hogues M."/>
            <person name="Jackson L."/>
            <person name="Jakkamsetti A."/>
            <person name="Javaid M."/>
            <person name="Jiang H."/>
            <person name="Korchina V."/>
            <person name="Kovar C."/>
            <person name="Lara F."/>
            <person name="Lee S."/>
            <person name="Mata R."/>
            <person name="Mathew T."/>
            <person name="Moen C."/>
            <person name="Morales K."/>
            <person name="Munidasa M."/>
            <person name="Nazareth L."/>
            <person name="Ngo R."/>
            <person name="Nguyen L."/>
            <person name="Okwuonu G."/>
            <person name="Ongeri F."/>
            <person name="Patil S."/>
            <person name="Petrosino J."/>
            <person name="Pham C."/>
            <person name="Pham P."/>
            <person name="Pu L.-L."/>
            <person name="Puazo M."/>
            <person name="Raj R."/>
            <person name="Reid J."/>
            <person name="Rouhana J."/>
            <person name="Saada N."/>
            <person name="Shang Y."/>
            <person name="Simmons D."/>
            <person name="Thornton R."/>
            <person name="Warren J."/>
            <person name="Weissenberger G."/>
            <person name="Zhang J."/>
            <person name="Zhang L."/>
            <person name="Zhou C."/>
            <person name="Zhu D."/>
            <person name="Muzny D."/>
            <person name="Worley K."/>
            <person name="Gibbs R."/>
        </authorList>
    </citation>
    <scope>NUCLEOTIDE SEQUENCE [LARGE SCALE GENOMIC DNA]</scope>
    <source>
        <strain evidence="2 3">DSM 16041</strain>
    </source>
</reference>
<dbReference type="Pfam" id="PF06541">
    <property type="entry name" value="ABC_trans_CmpB"/>
    <property type="match status" value="1"/>
</dbReference>
<keyword evidence="1" id="KW-0472">Membrane</keyword>
<dbReference type="STRING" id="525309.HMPREF0494_0637"/>
<dbReference type="HOGENOM" id="CLU_055257_2_2_9"/>
<dbReference type="EMBL" id="ACLL01000015">
    <property type="protein sequence ID" value="EEW54216.1"/>
    <property type="molecule type" value="Genomic_DNA"/>
</dbReference>
<feature type="transmembrane region" description="Helical" evidence="1">
    <location>
        <begin position="142"/>
        <end position="165"/>
    </location>
</feature>
<keyword evidence="1" id="KW-1133">Transmembrane helix</keyword>
<dbReference type="AlphaFoldDB" id="C8P5P5"/>
<evidence type="ECO:0000313" key="3">
    <source>
        <dbReference type="Proteomes" id="UP000003675"/>
    </source>
</evidence>
<comment type="caution">
    <text evidence="2">The sequence shown here is derived from an EMBL/GenBank/DDBJ whole genome shotgun (WGS) entry which is preliminary data.</text>
</comment>
<evidence type="ECO:0008006" key="4">
    <source>
        <dbReference type="Google" id="ProtNLM"/>
    </source>
</evidence>
<keyword evidence="1" id="KW-0812">Transmembrane</keyword>
<feature type="transmembrane region" description="Helical" evidence="1">
    <location>
        <begin position="38"/>
        <end position="60"/>
    </location>
</feature>
<dbReference type="eggNOG" id="COG4905">
    <property type="taxonomic scope" value="Bacteria"/>
</dbReference>
<feature type="transmembrane region" description="Helical" evidence="1">
    <location>
        <begin position="66"/>
        <end position="89"/>
    </location>
</feature>
<feature type="transmembrane region" description="Helical" evidence="1">
    <location>
        <begin position="6"/>
        <end position="26"/>
    </location>
</feature>
<evidence type="ECO:0000313" key="2">
    <source>
        <dbReference type="EMBL" id="EEW54216.1"/>
    </source>
</evidence>
<dbReference type="RefSeq" id="WP_007123940.1">
    <property type="nucleotide sequence ID" value="NZ_AZDK01000009.1"/>
</dbReference>
<protein>
    <recommendedName>
        <fullName evidence="4">ABC transporter permease</fullName>
    </recommendedName>
</protein>
<gene>
    <name evidence="2" type="ORF">HMPREF0494_0637</name>
</gene>